<accession>E9PAB4</accession>
<name>E9PAB4_YEASX</name>
<reference evidence="1" key="1">
    <citation type="journal article" date="1996" name="Yeast">
        <title>DNA sequence analysis of a 10 624 bp fragment of the left arm of chromosome XV from Saccharomyces cerevisiae reveals a RNA binding protein, a mitochondrial protein, two ribosomal proteins and two new open reading frames.</title>
        <authorList>
            <person name="Lafuente M.J."/>
            <person name="Gamo F.-J."/>
            <person name="Gancedo C."/>
        </authorList>
    </citation>
    <scope>NUCLEOTIDE SEQUENCE</scope>
    <source>
        <strain evidence="1">FY1679</strain>
    </source>
</reference>
<organism evidence="1">
    <name type="scientific">Saccharomyces cerevisiae</name>
    <name type="common">Baker's yeast</name>
    <dbReference type="NCBI Taxonomy" id="4932"/>
    <lineage>
        <taxon>Eukaryota</taxon>
        <taxon>Fungi</taxon>
        <taxon>Dikarya</taxon>
        <taxon>Ascomycota</taxon>
        <taxon>Saccharomycotina</taxon>
        <taxon>Saccharomycetes</taxon>
        <taxon>Saccharomycetales</taxon>
        <taxon>Saccharomycetaceae</taxon>
        <taxon>Saccharomyces</taxon>
    </lineage>
</organism>
<evidence type="ECO:0000313" key="1">
    <source>
        <dbReference type="EMBL" id="CAA64548.1"/>
    </source>
</evidence>
<proteinExistence type="predicted"/>
<sequence length="123" mass="13580">MHTPTTNTATKHSNILMNLIDDAPGLYVNIIKNTSTTVMATPAGRGTLIRIFKAIAVPITSAISVAITAHSAKKYNVQLSHRGKYSLQARLRSSPVTEPNLIHRHCKNMAIKFDNKMIQSREN</sequence>
<protein>
    <submittedName>
        <fullName evidence="1">Uncharacterized protein</fullName>
    </submittedName>
</protein>
<dbReference type="AlphaFoldDB" id="E9PAB4"/>
<dbReference type="EMBL" id="X95258">
    <property type="protein sequence ID" value="CAA64548.1"/>
    <property type="molecule type" value="Genomic_DNA"/>
</dbReference>